<dbReference type="Gene3D" id="2.60.40.10">
    <property type="entry name" value="Immunoglobulins"/>
    <property type="match status" value="4"/>
</dbReference>
<dbReference type="PROSITE" id="PS51257">
    <property type="entry name" value="PROKAR_LIPOPROTEIN"/>
    <property type="match status" value="1"/>
</dbReference>
<dbReference type="PROSITE" id="PS50853">
    <property type="entry name" value="FN3"/>
    <property type="match status" value="2"/>
</dbReference>
<proteinExistence type="predicted"/>
<dbReference type="EMBL" id="JADIMM010000080">
    <property type="protein sequence ID" value="MBO8457886.1"/>
    <property type="molecule type" value="Genomic_DNA"/>
</dbReference>
<name>A0A9D9HQD7_9SPIR</name>
<keyword evidence="1" id="KW-0732">Signal</keyword>
<evidence type="ECO:0000313" key="4">
    <source>
        <dbReference type="Proteomes" id="UP000823638"/>
    </source>
</evidence>
<comment type="caution">
    <text evidence="3">The sequence shown here is derived from an EMBL/GenBank/DDBJ whole genome shotgun (WGS) entry which is preliminary data.</text>
</comment>
<feature type="domain" description="Fibronectin type-III" evidence="2">
    <location>
        <begin position="262"/>
        <end position="363"/>
    </location>
</feature>
<dbReference type="SUPFAM" id="SSF49265">
    <property type="entry name" value="Fibronectin type III"/>
    <property type="match status" value="2"/>
</dbReference>
<dbReference type="AlphaFoldDB" id="A0A9D9HQD7"/>
<reference evidence="3" key="1">
    <citation type="submission" date="2020-10" db="EMBL/GenBank/DDBJ databases">
        <authorList>
            <person name="Gilroy R."/>
        </authorList>
    </citation>
    <scope>NUCLEOTIDE SEQUENCE</scope>
    <source>
        <strain evidence="3">10532</strain>
    </source>
</reference>
<dbReference type="Proteomes" id="UP000823638">
    <property type="component" value="Unassembled WGS sequence"/>
</dbReference>
<feature type="chain" id="PRO_5039637338" description="Fibronectin type-III domain-containing protein" evidence="1">
    <location>
        <begin position="20"/>
        <end position="712"/>
    </location>
</feature>
<evidence type="ECO:0000256" key="1">
    <source>
        <dbReference type="SAM" id="SignalP"/>
    </source>
</evidence>
<dbReference type="InterPro" id="IPR003961">
    <property type="entry name" value="FN3_dom"/>
</dbReference>
<sequence length="712" mass="77479">MRKFILFLLPVLFLLTSCADLFQTKIAMGPGSNGSLSDIFVTEKEITKLDSSSQVFVSSGLATDSISISWHPVDYAVSYCLERAVQTPEDPGYSEGKVPENFEVINKAVYGTSYTDVILSNPSYTSEEYGYKYWYRVYAENNREKYEASDPALCSKPGTMFAPPGNVDATKGAASDNIRVTWDFANNASGYVVYRTKNSDGTGAEEKARITGNQNWYKDTIEESEQGVDFYYIVKAVNSAGVLSEASNIGLGYSLMSGAPQMPSPVKVLTRGTSISEIKLKWDASASGEGEVKYAVFRYSSIDSSLTQLTSGTTACEWTDKNNVKPGILYYYQVQAWVEDETGKKLKSQISTVDPFEGGTDETSEGFLLSPPSGIGVAADQTGHSITWQPAIGHETEQALYEYEIYGSDRKDDGFAFLCRTAPGECSAELAGTSKFYRIKTLYASVSSSESDTVAPAPFAAENVSASRAENLGDAVLYPANSSGVYPVKITWEPPQGGASAYHVYRSTTKDSGFRKITDVPVTDCEFVDKNDTAKAGKYYYYRVLALNELEQGNNYSETKVGYGALTHEQYILEFNKTILSSQKKLKLMHKPSTSALGSEEYQGDISGKVYYNATLNGLSARIIIQYTDYADSYIDNNKDLGPYFVLSGNSNTSANTSANGGMDGTINCTGMYPGSVSYDGIEIKGGDAGGGTYGVKPVGFEKKDVSWTVLN</sequence>
<protein>
    <recommendedName>
        <fullName evidence="2">Fibronectin type-III domain-containing protein</fullName>
    </recommendedName>
</protein>
<dbReference type="SMART" id="SM00060">
    <property type="entry name" value="FN3"/>
    <property type="match status" value="4"/>
</dbReference>
<feature type="domain" description="Fibronectin type-III" evidence="2">
    <location>
        <begin position="163"/>
        <end position="257"/>
    </location>
</feature>
<dbReference type="InterPro" id="IPR036116">
    <property type="entry name" value="FN3_sf"/>
</dbReference>
<gene>
    <name evidence="3" type="ORF">IAA81_06620</name>
</gene>
<dbReference type="CDD" id="cd00063">
    <property type="entry name" value="FN3"/>
    <property type="match status" value="1"/>
</dbReference>
<organism evidence="3 4">
    <name type="scientific">Candidatus Gallitreponema excrementavium</name>
    <dbReference type="NCBI Taxonomy" id="2840840"/>
    <lineage>
        <taxon>Bacteria</taxon>
        <taxon>Pseudomonadati</taxon>
        <taxon>Spirochaetota</taxon>
        <taxon>Spirochaetia</taxon>
        <taxon>Spirochaetales</taxon>
        <taxon>Candidatus Gallitreponema</taxon>
    </lineage>
</organism>
<feature type="signal peptide" evidence="1">
    <location>
        <begin position="1"/>
        <end position="19"/>
    </location>
</feature>
<reference evidence="3" key="2">
    <citation type="journal article" date="2021" name="PeerJ">
        <title>Extensive microbial diversity within the chicken gut microbiome revealed by metagenomics and culture.</title>
        <authorList>
            <person name="Gilroy R."/>
            <person name="Ravi A."/>
            <person name="Getino M."/>
            <person name="Pursley I."/>
            <person name="Horton D.L."/>
            <person name="Alikhan N.F."/>
            <person name="Baker D."/>
            <person name="Gharbi K."/>
            <person name="Hall N."/>
            <person name="Watson M."/>
            <person name="Adriaenssens E.M."/>
            <person name="Foster-Nyarko E."/>
            <person name="Jarju S."/>
            <person name="Secka A."/>
            <person name="Antonio M."/>
            <person name="Oren A."/>
            <person name="Chaudhuri R.R."/>
            <person name="La Ragione R."/>
            <person name="Hildebrand F."/>
            <person name="Pallen M.J."/>
        </authorList>
    </citation>
    <scope>NUCLEOTIDE SEQUENCE</scope>
    <source>
        <strain evidence="3">10532</strain>
    </source>
</reference>
<accession>A0A9D9HQD7</accession>
<evidence type="ECO:0000259" key="2">
    <source>
        <dbReference type="PROSITE" id="PS50853"/>
    </source>
</evidence>
<dbReference type="InterPro" id="IPR013783">
    <property type="entry name" value="Ig-like_fold"/>
</dbReference>
<evidence type="ECO:0000313" key="3">
    <source>
        <dbReference type="EMBL" id="MBO8457886.1"/>
    </source>
</evidence>